<evidence type="ECO:0000313" key="3">
    <source>
        <dbReference type="Proteomes" id="UP001476798"/>
    </source>
</evidence>
<feature type="domain" description="MHD2" evidence="1">
    <location>
        <begin position="25"/>
        <end position="136"/>
    </location>
</feature>
<organism evidence="2 3">
    <name type="scientific">Goodea atripinnis</name>
    <dbReference type="NCBI Taxonomy" id="208336"/>
    <lineage>
        <taxon>Eukaryota</taxon>
        <taxon>Metazoa</taxon>
        <taxon>Chordata</taxon>
        <taxon>Craniata</taxon>
        <taxon>Vertebrata</taxon>
        <taxon>Euteleostomi</taxon>
        <taxon>Actinopterygii</taxon>
        <taxon>Neopterygii</taxon>
        <taxon>Teleostei</taxon>
        <taxon>Neoteleostei</taxon>
        <taxon>Acanthomorphata</taxon>
        <taxon>Ovalentaria</taxon>
        <taxon>Atherinomorphae</taxon>
        <taxon>Cyprinodontiformes</taxon>
        <taxon>Goodeidae</taxon>
        <taxon>Goodea</taxon>
    </lineage>
</organism>
<dbReference type="EMBL" id="JAHRIO010080918">
    <property type="protein sequence ID" value="MEQ2185022.1"/>
    <property type="molecule type" value="Genomic_DNA"/>
</dbReference>
<dbReference type="Pfam" id="PF06292">
    <property type="entry name" value="MUN"/>
    <property type="match status" value="1"/>
</dbReference>
<gene>
    <name evidence="2" type="ORF">GOODEAATRI_013897</name>
</gene>
<dbReference type="InterPro" id="IPR014772">
    <property type="entry name" value="Munc13_dom-2"/>
</dbReference>
<comment type="caution">
    <text evidence="2">The sequence shown here is derived from an EMBL/GenBank/DDBJ whole genome shotgun (WGS) entry which is preliminary data.</text>
</comment>
<sequence>MRQMAEILYQMKGPPNHNTAEAEADTTLRPLMEFLDGNLSIFADICEKTVLKRILKDLWKIVLSSLEKTVVLPQSNDSLGAQLLTAAKGLSNLKQYFHAGGNGLKKAFVEKSPELASMRYALSLYTQSTDALIKTFVTTQHSQGSGVEKPIGEAVLQIDMLLGKERKINVRGENLSC</sequence>
<dbReference type="Proteomes" id="UP001476798">
    <property type="component" value="Unassembled WGS sequence"/>
</dbReference>
<dbReference type="Gene3D" id="1.20.58.1100">
    <property type="match status" value="1"/>
</dbReference>
<evidence type="ECO:0000259" key="1">
    <source>
        <dbReference type="PROSITE" id="PS51259"/>
    </source>
</evidence>
<protein>
    <recommendedName>
        <fullName evidence="1">MHD2 domain-containing protein</fullName>
    </recommendedName>
</protein>
<reference evidence="2 3" key="1">
    <citation type="submission" date="2021-06" db="EMBL/GenBank/DDBJ databases">
        <authorList>
            <person name="Palmer J.M."/>
        </authorList>
    </citation>
    <scope>NUCLEOTIDE SEQUENCE [LARGE SCALE GENOMIC DNA]</scope>
    <source>
        <strain evidence="2 3">GA_2019</strain>
        <tissue evidence="2">Muscle</tissue>
    </source>
</reference>
<accession>A0ABV0PNX6</accession>
<proteinExistence type="predicted"/>
<name>A0ABV0PNX6_9TELE</name>
<dbReference type="InterPro" id="IPR010439">
    <property type="entry name" value="MUN_dom"/>
</dbReference>
<dbReference type="InterPro" id="IPR027080">
    <property type="entry name" value="Unc-13"/>
</dbReference>
<dbReference type="PROSITE" id="PS51259">
    <property type="entry name" value="MHD2"/>
    <property type="match status" value="1"/>
</dbReference>
<keyword evidence="3" id="KW-1185">Reference proteome</keyword>
<evidence type="ECO:0000313" key="2">
    <source>
        <dbReference type="EMBL" id="MEQ2185022.1"/>
    </source>
</evidence>
<dbReference type="PANTHER" id="PTHR10480:SF14">
    <property type="entry name" value="PROTEIN UNC-13 HOMOLOG B-LIKE"/>
    <property type="match status" value="1"/>
</dbReference>
<dbReference type="PANTHER" id="PTHR10480">
    <property type="entry name" value="PROTEIN UNC-13 HOMOLOG"/>
    <property type="match status" value="1"/>
</dbReference>